<evidence type="ECO:0000313" key="1">
    <source>
        <dbReference type="EMBL" id="MDM8146512.1"/>
    </source>
</evidence>
<gene>
    <name evidence="1" type="ORF">QUW02_11380</name>
</gene>
<dbReference type="EMBL" id="JAUDCF010000034">
    <property type="protein sequence ID" value="MDM8146512.1"/>
    <property type="molecule type" value="Genomic_DNA"/>
</dbReference>
<reference evidence="1 2" key="1">
    <citation type="submission" date="2023-06" db="EMBL/GenBank/DDBJ databases">
        <authorList>
            <person name="Zeman M."/>
            <person name="Kubasova T."/>
            <person name="Jahodarova E."/>
            <person name="Nykrynova M."/>
            <person name="Rychlik I."/>
        </authorList>
    </citation>
    <scope>NUCLEOTIDE SEQUENCE [LARGE SCALE GENOMIC DNA]</scope>
    <source>
        <strain evidence="1 2">ET4</strain>
    </source>
</reference>
<protein>
    <submittedName>
        <fullName evidence="1">Uncharacterized protein</fullName>
    </submittedName>
</protein>
<dbReference type="Proteomes" id="UP001228403">
    <property type="component" value="Unassembled WGS sequence"/>
</dbReference>
<comment type="caution">
    <text evidence="1">The sequence shown here is derived from an EMBL/GenBank/DDBJ whole genome shotgun (WGS) entry which is preliminary data.</text>
</comment>
<keyword evidence="2" id="KW-1185">Reference proteome</keyword>
<sequence length="76" mass="8679">MEKVSEVFFSEHGLTSTSASHLADLAHPKENFISVFKQSVNISTVFLSVSKENFIALWQPINHKVRNRQITERHIA</sequence>
<reference evidence="2" key="2">
    <citation type="submission" date="2023-07" db="EMBL/GenBank/DDBJ databases">
        <title>Identification and characterization of horizontal gene transfer across gut microbiota members of farm animals based on homology search.</title>
        <authorList>
            <person name="Schwarzerova J."/>
            <person name="Nykrynova M."/>
            <person name="Jureckova K."/>
            <person name="Cejkova D."/>
            <person name="Rychlik I."/>
        </authorList>
    </citation>
    <scope>NUCLEOTIDE SEQUENCE [LARGE SCALE GENOMIC DNA]</scope>
    <source>
        <strain evidence="2">ET4</strain>
    </source>
</reference>
<evidence type="ECO:0000313" key="2">
    <source>
        <dbReference type="Proteomes" id="UP001228403"/>
    </source>
</evidence>
<accession>A0ABT7U7I5</accession>
<name>A0ABT7U7I5_9BACE</name>
<proteinExistence type="predicted"/>
<organism evidence="1 2">
    <name type="scientific">Bacteroides eggerthii</name>
    <dbReference type="NCBI Taxonomy" id="28111"/>
    <lineage>
        <taxon>Bacteria</taxon>
        <taxon>Pseudomonadati</taxon>
        <taxon>Bacteroidota</taxon>
        <taxon>Bacteroidia</taxon>
        <taxon>Bacteroidales</taxon>
        <taxon>Bacteroidaceae</taxon>
        <taxon>Bacteroides</taxon>
    </lineage>
</organism>